<name>A0A0A9AGX8_ARUDO</name>
<reference evidence="2" key="2">
    <citation type="journal article" date="2015" name="Data Brief">
        <title>Shoot transcriptome of the giant reed, Arundo donax.</title>
        <authorList>
            <person name="Barrero R.A."/>
            <person name="Guerrero F.D."/>
            <person name="Moolhuijzen P."/>
            <person name="Goolsby J.A."/>
            <person name="Tidwell J."/>
            <person name="Bellgard S.E."/>
            <person name="Bellgard M.I."/>
        </authorList>
    </citation>
    <scope>NUCLEOTIDE SEQUENCE</scope>
    <source>
        <tissue evidence="2">Shoot tissue taken approximately 20 cm above the soil surface</tissue>
    </source>
</reference>
<dbReference type="PROSITE" id="PS51257">
    <property type="entry name" value="PROKAR_LIPOPROTEIN"/>
    <property type="match status" value="1"/>
</dbReference>
<reference evidence="2" key="1">
    <citation type="submission" date="2014-09" db="EMBL/GenBank/DDBJ databases">
        <authorList>
            <person name="Magalhaes I.L.F."/>
            <person name="Oliveira U."/>
            <person name="Santos F.R."/>
            <person name="Vidigal T.H.D.A."/>
            <person name="Brescovit A.D."/>
            <person name="Santos A.J."/>
        </authorList>
    </citation>
    <scope>NUCLEOTIDE SEQUENCE</scope>
    <source>
        <tissue evidence="2">Shoot tissue taken approximately 20 cm above the soil surface</tissue>
    </source>
</reference>
<feature type="compositionally biased region" description="Polar residues" evidence="1">
    <location>
        <begin position="59"/>
        <end position="77"/>
    </location>
</feature>
<organism evidence="2">
    <name type="scientific">Arundo donax</name>
    <name type="common">Giant reed</name>
    <name type="synonym">Donax arundinaceus</name>
    <dbReference type="NCBI Taxonomy" id="35708"/>
    <lineage>
        <taxon>Eukaryota</taxon>
        <taxon>Viridiplantae</taxon>
        <taxon>Streptophyta</taxon>
        <taxon>Embryophyta</taxon>
        <taxon>Tracheophyta</taxon>
        <taxon>Spermatophyta</taxon>
        <taxon>Magnoliopsida</taxon>
        <taxon>Liliopsida</taxon>
        <taxon>Poales</taxon>
        <taxon>Poaceae</taxon>
        <taxon>PACMAD clade</taxon>
        <taxon>Arundinoideae</taxon>
        <taxon>Arundineae</taxon>
        <taxon>Arundo</taxon>
    </lineage>
</organism>
<dbReference type="AlphaFoldDB" id="A0A0A9AGX8"/>
<protein>
    <submittedName>
        <fullName evidence="2">Mir2</fullName>
    </submittedName>
</protein>
<sequence length="83" mass="8916">MNLKALSMSPPLQPWSWNLSQSISSCSDSDMRLPVTILLIPSTAATAENAQHPPHWPWSLTSATAPRSRQSTASGSCSPARGR</sequence>
<feature type="region of interest" description="Disordered" evidence="1">
    <location>
        <begin position="46"/>
        <end position="83"/>
    </location>
</feature>
<evidence type="ECO:0000256" key="1">
    <source>
        <dbReference type="SAM" id="MobiDB-lite"/>
    </source>
</evidence>
<dbReference type="EMBL" id="GBRH01251528">
    <property type="protein sequence ID" value="JAD46367.1"/>
    <property type="molecule type" value="Transcribed_RNA"/>
</dbReference>
<proteinExistence type="predicted"/>
<accession>A0A0A9AGX8</accession>
<evidence type="ECO:0000313" key="2">
    <source>
        <dbReference type="EMBL" id="JAD46367.1"/>
    </source>
</evidence>